<proteinExistence type="predicted"/>
<evidence type="ECO:0000313" key="1">
    <source>
        <dbReference type="EMBL" id="GFR07972.1"/>
    </source>
</evidence>
<organism evidence="2 3">
    <name type="scientific">Trichonephila clavata</name>
    <name type="common">Joro spider</name>
    <name type="synonym">Nephila clavata</name>
    <dbReference type="NCBI Taxonomy" id="2740835"/>
    <lineage>
        <taxon>Eukaryota</taxon>
        <taxon>Metazoa</taxon>
        <taxon>Ecdysozoa</taxon>
        <taxon>Arthropoda</taxon>
        <taxon>Chelicerata</taxon>
        <taxon>Arachnida</taxon>
        <taxon>Araneae</taxon>
        <taxon>Araneomorphae</taxon>
        <taxon>Entelegynae</taxon>
        <taxon>Araneoidea</taxon>
        <taxon>Nephilidae</taxon>
        <taxon>Trichonephila</taxon>
    </lineage>
</organism>
<evidence type="ECO:0000313" key="2">
    <source>
        <dbReference type="EMBL" id="GFR09371.1"/>
    </source>
</evidence>
<dbReference type="AlphaFoldDB" id="A0A8X6LFX7"/>
<name>A0A8X6LFX7_TRICU</name>
<protein>
    <submittedName>
        <fullName evidence="2">Uncharacterized protein</fullName>
    </submittedName>
</protein>
<keyword evidence="3" id="KW-1185">Reference proteome</keyword>
<evidence type="ECO:0000313" key="3">
    <source>
        <dbReference type="Proteomes" id="UP000887116"/>
    </source>
</evidence>
<comment type="caution">
    <text evidence="2">The sequence shown here is derived from an EMBL/GenBank/DDBJ whole genome shotgun (WGS) entry which is preliminary data.</text>
</comment>
<gene>
    <name evidence="2" type="ORF">TNCT_182441</name>
    <name evidence="1" type="ORF">TNCT_693011</name>
</gene>
<reference evidence="2" key="1">
    <citation type="submission" date="2020-07" db="EMBL/GenBank/DDBJ databases">
        <title>Multicomponent nature underlies the extraordinary mechanical properties of spider dragline silk.</title>
        <authorList>
            <person name="Kono N."/>
            <person name="Nakamura H."/>
            <person name="Mori M."/>
            <person name="Yoshida Y."/>
            <person name="Ohtoshi R."/>
            <person name="Malay A.D."/>
            <person name="Moran D.A.P."/>
            <person name="Tomita M."/>
            <person name="Numata K."/>
            <person name="Arakawa K."/>
        </authorList>
    </citation>
    <scope>NUCLEOTIDE SEQUENCE</scope>
</reference>
<dbReference type="EMBL" id="BMAO01016354">
    <property type="protein sequence ID" value="GFR07972.1"/>
    <property type="molecule type" value="Genomic_DNA"/>
</dbReference>
<sequence>MAMSSHSFIQVQRSSRQCAWSKTKCNHNHGFFAEIPLRDRRPLYYRQHPLERNAADCFSTDLDSHVRIPDVAV</sequence>
<dbReference type="EMBL" id="BMAO01016538">
    <property type="protein sequence ID" value="GFR09371.1"/>
    <property type="molecule type" value="Genomic_DNA"/>
</dbReference>
<accession>A0A8X6LFX7</accession>
<dbReference type="Proteomes" id="UP000887116">
    <property type="component" value="Unassembled WGS sequence"/>
</dbReference>